<sequence length="42" mass="4547">MLAPSTHPFRVRIQVALAEVCLAERSDAGGVAQLGERRLCKP</sequence>
<dbReference type="AlphaFoldDB" id="E0Y2E9"/>
<accession>E0Y2E9</accession>
<evidence type="ECO:0000313" key="1">
    <source>
        <dbReference type="EMBL" id="ADI20840.1"/>
    </source>
</evidence>
<reference evidence="1" key="1">
    <citation type="journal article" date="2011" name="Environ. Microbiol.">
        <title>Time-series analyses of Monterey Bay coastal microbial picoplankton using a 'genome proxy' microarray.</title>
        <authorList>
            <person name="Rich V.I."/>
            <person name="Pham V.D."/>
            <person name="Eppley J."/>
            <person name="Shi Y."/>
            <person name="DeLong E.F."/>
        </authorList>
    </citation>
    <scope>NUCLEOTIDE SEQUENCE</scope>
</reference>
<name>E0Y2E9_9PROT</name>
<proteinExistence type="predicted"/>
<protein>
    <submittedName>
        <fullName evidence="1">Uncharacterized protein</fullName>
    </submittedName>
</protein>
<dbReference type="EMBL" id="GU474947">
    <property type="protein sequence ID" value="ADI20840.1"/>
    <property type="molecule type" value="Genomic_DNA"/>
</dbReference>
<organism evidence="1">
    <name type="scientific">uncultured alpha proteobacterium EF100_102A06</name>
    <dbReference type="NCBI Taxonomy" id="710799"/>
    <lineage>
        <taxon>Bacteria</taxon>
        <taxon>Pseudomonadati</taxon>
        <taxon>Pseudomonadota</taxon>
        <taxon>Alphaproteobacteria</taxon>
        <taxon>environmental samples</taxon>
    </lineage>
</organism>